<organism evidence="1 2">
    <name type="scientific">Moorena bouillonii PNG</name>
    <dbReference type="NCBI Taxonomy" id="568701"/>
    <lineage>
        <taxon>Bacteria</taxon>
        <taxon>Bacillati</taxon>
        <taxon>Cyanobacteriota</taxon>
        <taxon>Cyanophyceae</taxon>
        <taxon>Coleofasciculales</taxon>
        <taxon>Coleofasciculaceae</taxon>
        <taxon>Moorena</taxon>
    </lineage>
</organism>
<proteinExistence type="predicted"/>
<sequence length="61" mass="6876">MNKLNFSDINQISQLFKQAVDKAIENHRQKGESIAISDEQGNVKVIPASEIPKLQQKQDIV</sequence>
<evidence type="ECO:0000313" key="2">
    <source>
        <dbReference type="Proteomes" id="UP000186657"/>
    </source>
</evidence>
<comment type="caution">
    <text evidence="1">The sequence shown here is derived from an EMBL/GenBank/DDBJ whole genome shotgun (WGS) entry which is preliminary data.</text>
</comment>
<dbReference type="RefSeq" id="WP_075900307.1">
    <property type="nucleotide sequence ID" value="NZ_MKZS01000001.1"/>
</dbReference>
<evidence type="ECO:0000313" key="1">
    <source>
        <dbReference type="EMBL" id="OLT60239.1"/>
    </source>
</evidence>
<keyword evidence="2" id="KW-1185">Reference proteome</keyword>
<accession>A0A1U7N2Q8</accession>
<name>A0A1U7N2Q8_9CYAN</name>
<protein>
    <submittedName>
        <fullName evidence="1">Uncharacterized protein</fullName>
    </submittedName>
</protein>
<dbReference type="EMBL" id="MKZS01000001">
    <property type="protein sequence ID" value="OLT60239.1"/>
    <property type="molecule type" value="Genomic_DNA"/>
</dbReference>
<gene>
    <name evidence="1" type="ORF">BJP37_15610</name>
</gene>
<dbReference type="Proteomes" id="UP000186657">
    <property type="component" value="Unassembled WGS sequence"/>
</dbReference>
<dbReference type="AlphaFoldDB" id="A0A1U7N2Q8"/>
<reference evidence="1 2" key="1">
    <citation type="submission" date="2016-10" db="EMBL/GenBank/DDBJ databases">
        <title>Comparative genomics uncovers the prolific and rare metabolic potential of the cyanobacterial genus Moorea.</title>
        <authorList>
            <person name="Leao T."/>
            <person name="Castelao G."/>
            <person name="Korobeynikov A."/>
            <person name="Monroe E.A."/>
            <person name="Podell S."/>
            <person name="Glukhov E."/>
            <person name="Allen E."/>
            <person name="Gerwick W.H."/>
            <person name="Gerwick L."/>
        </authorList>
    </citation>
    <scope>NUCLEOTIDE SEQUENCE [LARGE SCALE GENOMIC DNA]</scope>
    <source>
        <strain evidence="1 2">PNG5-198</strain>
    </source>
</reference>